<dbReference type="EMBL" id="CAJSTJ010000122">
    <property type="protein sequence ID" value="CAG7558066.1"/>
    <property type="molecule type" value="Genomic_DNA"/>
</dbReference>
<comment type="caution">
    <text evidence="2">The sequence shown here is derived from an EMBL/GenBank/DDBJ whole genome shotgun (WGS) entry which is preliminary data.</text>
</comment>
<dbReference type="CDD" id="cd12148">
    <property type="entry name" value="fungal_TF_MHR"/>
    <property type="match status" value="1"/>
</dbReference>
<dbReference type="PANTHER" id="PTHR47256:SF1">
    <property type="entry name" value="ZN(II)2CYS6 TRANSCRIPTION FACTOR (EUROFUNG)"/>
    <property type="match status" value="1"/>
</dbReference>
<feature type="coiled-coil region" evidence="1">
    <location>
        <begin position="30"/>
        <end position="57"/>
    </location>
</feature>
<keyword evidence="1" id="KW-0175">Coiled coil</keyword>
<reference evidence="2" key="1">
    <citation type="submission" date="2021-05" db="EMBL/GenBank/DDBJ databases">
        <authorList>
            <person name="Khan N."/>
        </authorList>
    </citation>
    <scope>NUCLEOTIDE SEQUENCE</scope>
</reference>
<organism evidence="2 3">
    <name type="scientific">Fusarium equiseti</name>
    <name type="common">Fusarium scirpi</name>
    <dbReference type="NCBI Taxonomy" id="61235"/>
    <lineage>
        <taxon>Eukaryota</taxon>
        <taxon>Fungi</taxon>
        <taxon>Dikarya</taxon>
        <taxon>Ascomycota</taxon>
        <taxon>Pezizomycotina</taxon>
        <taxon>Sordariomycetes</taxon>
        <taxon>Hypocreomycetidae</taxon>
        <taxon>Hypocreales</taxon>
        <taxon>Nectriaceae</taxon>
        <taxon>Fusarium</taxon>
        <taxon>Fusarium incarnatum-equiseti species complex</taxon>
    </lineage>
</organism>
<proteinExistence type="predicted"/>
<protein>
    <recommendedName>
        <fullName evidence="4">Nitrate assimilation regulatory protein nirA</fullName>
    </recommendedName>
</protein>
<evidence type="ECO:0008006" key="4">
    <source>
        <dbReference type="Google" id="ProtNLM"/>
    </source>
</evidence>
<dbReference type="AlphaFoldDB" id="A0A8J2N958"/>
<dbReference type="InterPro" id="IPR053187">
    <property type="entry name" value="Notoamide_regulator"/>
</dbReference>
<dbReference type="PANTHER" id="PTHR47256">
    <property type="entry name" value="ZN(II)2CYS6 TRANSCRIPTION FACTOR (EUROFUNG)-RELATED"/>
    <property type="match status" value="1"/>
</dbReference>
<dbReference type="Proteomes" id="UP000693738">
    <property type="component" value="Unassembled WGS sequence"/>
</dbReference>
<sequence>MAIDSSVRSQQCHYSLEAADAKPSVLKRKYENVAKEFQSLQQSHENLEQLFRALQSRSEDDAAAIVHRIRQGVDPGSILRHLQAGDLLVQLHTRPETRFRNEFPYRPGMPVFLATRQNPYLQSVMYEAAFMSAPAEQSASALALHDRFRPQYLKPYLAAEIVDPRLDQIKPSTWTNVSTDDDLMRRLLLNTVLAQACNCDPDLTDRLEYWNPHSLGYKFFAEAKRLWELELMEKSSITTVQAAAIINIIYNMHSMDKLGTTYGVQAVAMANDLKLFDPSYRPKGKSRRHVYEFTAWCLYYWMSLQCYHFMIPSFIKEPPEPSQDVTSQWAGEFLLRYPLSQTLCPMHHAEFFKAKMDLIKVISRIGAKVFRRTDSAIGDEDNANLNDYLPALKNWYSTLPASLSPSAIIFPCQLKLHLLYHNVAINLCEVLVPSAMESEAGQASEEVLAQLSHSRICFETIMRLYYLRHGFSSADCYMAHDLAVLGFMALGKLKDAGGVQNEDLRSTLLLAAKGLGDQGRNYYLPFALFHVINGQMNEEDTALLHQFMTSWKEDGNLKQVRARHVQAQYPCDIVKITNYPDSKRLGNLIKEYADLAISEAQSPSASEVTNSP</sequence>
<gene>
    <name evidence="2" type="ORF">FEQUK3_LOCUS3841</name>
</gene>
<evidence type="ECO:0000313" key="2">
    <source>
        <dbReference type="EMBL" id="CAG7558066.1"/>
    </source>
</evidence>
<accession>A0A8J2N958</accession>
<name>A0A8J2N958_FUSEQ</name>
<evidence type="ECO:0000313" key="3">
    <source>
        <dbReference type="Proteomes" id="UP000693738"/>
    </source>
</evidence>
<evidence type="ECO:0000256" key="1">
    <source>
        <dbReference type="SAM" id="Coils"/>
    </source>
</evidence>